<name>A0A485L8A4_9STRA</name>
<keyword evidence="6" id="KW-1185">Reference proteome</keyword>
<dbReference type="AlphaFoldDB" id="A0A485L8A4"/>
<dbReference type="EMBL" id="VJMH01006219">
    <property type="protein sequence ID" value="KAF0691053.1"/>
    <property type="molecule type" value="Genomic_DNA"/>
</dbReference>
<reference evidence="4" key="2">
    <citation type="submission" date="2019-06" db="EMBL/GenBank/DDBJ databases">
        <title>Genomics analysis of Aphanomyces spp. identifies a new class of oomycete effector associated with host adaptation.</title>
        <authorList>
            <person name="Gaulin E."/>
        </authorList>
    </citation>
    <scope>NUCLEOTIDE SEQUENCE</scope>
    <source>
        <strain evidence="4">CBS 578.67</strain>
    </source>
</reference>
<evidence type="ECO:0000256" key="2">
    <source>
        <dbReference type="SAM" id="Phobius"/>
    </source>
</evidence>
<reference evidence="5 6" key="1">
    <citation type="submission" date="2019-03" db="EMBL/GenBank/DDBJ databases">
        <authorList>
            <person name="Gaulin E."/>
            <person name="Dumas B."/>
        </authorList>
    </citation>
    <scope>NUCLEOTIDE SEQUENCE [LARGE SCALE GENOMIC DNA]</scope>
    <source>
        <strain evidence="5">CBS 568.67</strain>
    </source>
</reference>
<feature type="region of interest" description="Disordered" evidence="1">
    <location>
        <begin position="125"/>
        <end position="150"/>
    </location>
</feature>
<keyword evidence="2" id="KW-0812">Transmembrane</keyword>
<dbReference type="OrthoDB" id="79068at2759"/>
<gene>
    <name evidence="5" type="primary">Aste57867_17665</name>
    <name evidence="4" type="ORF">As57867_017604</name>
    <name evidence="5" type="ORF">ASTE57867_17665</name>
</gene>
<evidence type="ECO:0000313" key="4">
    <source>
        <dbReference type="EMBL" id="KAF0691053.1"/>
    </source>
</evidence>
<dbReference type="Proteomes" id="UP000332933">
    <property type="component" value="Unassembled WGS sequence"/>
</dbReference>
<feature type="transmembrane region" description="Helical" evidence="2">
    <location>
        <begin position="94"/>
        <end position="117"/>
    </location>
</feature>
<feature type="signal peptide" evidence="3">
    <location>
        <begin position="1"/>
        <end position="15"/>
    </location>
</feature>
<feature type="region of interest" description="Disordered" evidence="1">
    <location>
        <begin position="200"/>
        <end position="221"/>
    </location>
</feature>
<evidence type="ECO:0000256" key="3">
    <source>
        <dbReference type="SAM" id="SignalP"/>
    </source>
</evidence>
<accession>A0A485L8A4</accession>
<sequence>MLTTCLLSLAACAASQDSASSDRRLENTTAQVKGSATSTVVAAPPPPIAQAQGTAVAGNAASMAPAGKVGGGITTLDYADGYGTTLHCTNVCHFITISFAVAMALFLLLLIVIPVSTTKYVKSSTRKRTLKRPLDHAASGGGSAHVTTTTPYALPRDVIDPYHVDDETKAGSDDDDADSLSTASSRYDFISSLSDAQHQPLLKASRTAKSTSPRRHRHSAHAIDAPSGAVAVTATIDEVVKRAALTKKSERRQDLRAADTSYENLRDDEIQEHEYLEFVRTLLEGLVLKRIKPKNGHGVKIAKWRFSIAHDLTRLQWSKAEGLQVLKKTESVLVRDIVGITTGMLDDASGAGAGTGGLFLSLLQVDHSSLDLLAENEAMHQKLYNGFSMLLREHHQEKPAQT</sequence>
<feature type="chain" id="PRO_5036116394" evidence="3">
    <location>
        <begin position="16"/>
        <end position="402"/>
    </location>
</feature>
<evidence type="ECO:0000256" key="1">
    <source>
        <dbReference type="SAM" id="MobiDB-lite"/>
    </source>
</evidence>
<protein>
    <submittedName>
        <fullName evidence="5">Aste57867_17665 protein</fullName>
    </submittedName>
</protein>
<keyword evidence="3" id="KW-0732">Signal</keyword>
<dbReference type="EMBL" id="CAADRA010006240">
    <property type="protein sequence ID" value="VFT94416.1"/>
    <property type="molecule type" value="Genomic_DNA"/>
</dbReference>
<evidence type="ECO:0000313" key="5">
    <source>
        <dbReference type="EMBL" id="VFT94416.1"/>
    </source>
</evidence>
<keyword evidence="2" id="KW-0472">Membrane</keyword>
<organism evidence="5 6">
    <name type="scientific">Aphanomyces stellatus</name>
    <dbReference type="NCBI Taxonomy" id="120398"/>
    <lineage>
        <taxon>Eukaryota</taxon>
        <taxon>Sar</taxon>
        <taxon>Stramenopiles</taxon>
        <taxon>Oomycota</taxon>
        <taxon>Saprolegniomycetes</taxon>
        <taxon>Saprolegniales</taxon>
        <taxon>Verrucalvaceae</taxon>
        <taxon>Aphanomyces</taxon>
    </lineage>
</organism>
<proteinExistence type="predicted"/>
<keyword evidence="2" id="KW-1133">Transmembrane helix</keyword>
<evidence type="ECO:0000313" key="6">
    <source>
        <dbReference type="Proteomes" id="UP000332933"/>
    </source>
</evidence>